<feature type="transmembrane region" description="Helical" evidence="10">
    <location>
        <begin position="109"/>
        <end position="133"/>
    </location>
</feature>
<feature type="transmembrane region" description="Helical" evidence="10">
    <location>
        <begin position="309"/>
        <end position="332"/>
    </location>
</feature>
<dbReference type="Pfam" id="PF03062">
    <property type="entry name" value="MBOAT"/>
    <property type="match status" value="1"/>
</dbReference>
<keyword evidence="4 9" id="KW-0808">Transferase</keyword>
<evidence type="ECO:0000256" key="10">
    <source>
        <dbReference type="SAM" id="Phobius"/>
    </source>
</evidence>
<evidence type="ECO:0000256" key="9">
    <source>
        <dbReference type="PIRNR" id="PIRNR016636"/>
    </source>
</evidence>
<feature type="transmembrane region" description="Helical" evidence="10">
    <location>
        <begin position="72"/>
        <end position="97"/>
    </location>
</feature>
<feature type="transmembrane region" description="Helical" evidence="10">
    <location>
        <begin position="448"/>
        <end position="472"/>
    </location>
</feature>
<evidence type="ECO:0000256" key="7">
    <source>
        <dbReference type="ARBA" id="ARBA00023136"/>
    </source>
</evidence>
<keyword evidence="6 10" id="KW-1133">Transmembrane helix</keyword>
<keyword evidence="12" id="KW-1185">Reference proteome</keyword>
<feature type="transmembrane region" description="Helical" evidence="10">
    <location>
        <begin position="7"/>
        <end position="23"/>
    </location>
</feature>
<dbReference type="STRING" id="690567.1980"/>
<name>A0A0E4GEB6_9FIRM</name>
<evidence type="ECO:0000313" key="12">
    <source>
        <dbReference type="Proteomes" id="UP000045545"/>
    </source>
</evidence>
<feature type="transmembrane region" description="Helical" evidence="10">
    <location>
        <begin position="359"/>
        <end position="380"/>
    </location>
</feature>
<sequence length="474" mass="54474">MMFFQTPEFFFCLFVVLAIYYLLPRGRMVLLAAVSLAFYALAGLGPAALFVGITIANYFLGKALLGPHKKRFLWAGIILNVANLVFFKYTLFFLSIAEKVFNIALLPKIPFVADLVLPVGISFYTFQFISYLVDVYQQKIPPSQNLLVFWVFGSFFPHVVSGPIMRGGELIPQLEQIQTLEIRQNIRLGLGYLAMGLFKKLLIADYIAVYANNFFAGSASLGTVETWIAAYLYTFQLYFDFSAYSEMAVGIAYLFGIKLNLNFKTPYLSANATEFWRRWHITLSTWIRDYIYIPLGGSRQGELRKYLNLFLAMSISGLWHGAAFTFVIWGMYHGLLLIGHNIYRKFKARLGLKRFFNSAAYRFLSIFIFFHLTCIGWVFFRASSLQQAWQMVHRMVIPYQLNFSAYTGKFLLLIAGLYLLHIVENWVREHAAQIGGAWERLFPPPLRALAYTAFILVLIIFSQGQTSDFIYFKF</sequence>
<dbReference type="EMBL" id="CGIH01000032">
    <property type="protein sequence ID" value="CFX83697.1"/>
    <property type="molecule type" value="Genomic_DNA"/>
</dbReference>
<evidence type="ECO:0000256" key="3">
    <source>
        <dbReference type="ARBA" id="ARBA00022475"/>
    </source>
</evidence>
<keyword evidence="7 9" id="KW-0472">Membrane</keyword>
<dbReference type="PANTHER" id="PTHR13285">
    <property type="entry name" value="ACYLTRANSFERASE"/>
    <property type="match status" value="1"/>
</dbReference>
<protein>
    <submittedName>
        <fullName evidence="11">Alginate O-acetyltransferase AlgI/D-alanyl transfer protein DltB</fullName>
    </submittedName>
</protein>
<dbReference type="GO" id="GO:0042121">
    <property type="term" value="P:alginic acid biosynthetic process"/>
    <property type="evidence" value="ECO:0007669"/>
    <property type="project" value="InterPro"/>
</dbReference>
<evidence type="ECO:0000313" key="11">
    <source>
        <dbReference type="EMBL" id="CFX83697.1"/>
    </source>
</evidence>
<proteinExistence type="inferred from homology"/>
<dbReference type="InterPro" id="IPR024194">
    <property type="entry name" value="Ac/AlaTfrase_AlgI/DltB"/>
</dbReference>
<dbReference type="AlphaFoldDB" id="A0A0E4GEB6"/>
<feature type="transmembrane region" description="Helical" evidence="10">
    <location>
        <begin position="145"/>
        <end position="165"/>
    </location>
</feature>
<dbReference type="GO" id="GO:0005886">
    <property type="term" value="C:plasma membrane"/>
    <property type="evidence" value="ECO:0007669"/>
    <property type="project" value="UniProtKB-SubCell"/>
</dbReference>
<dbReference type="OrthoDB" id="9805788at2"/>
<comment type="subcellular location">
    <subcellularLocation>
        <location evidence="1">Cell membrane</location>
        <topology evidence="1">Multi-pass membrane protein</topology>
    </subcellularLocation>
</comment>
<dbReference type="PIRSF" id="PIRSF500217">
    <property type="entry name" value="AlgI"/>
    <property type="match status" value="1"/>
</dbReference>
<dbReference type="GO" id="GO:0016746">
    <property type="term" value="F:acyltransferase activity"/>
    <property type="evidence" value="ECO:0007669"/>
    <property type="project" value="UniProtKB-KW"/>
</dbReference>
<evidence type="ECO:0000256" key="6">
    <source>
        <dbReference type="ARBA" id="ARBA00022989"/>
    </source>
</evidence>
<feature type="transmembrane region" description="Helical" evidence="10">
    <location>
        <begin position="214"/>
        <end position="235"/>
    </location>
</feature>
<evidence type="ECO:0000256" key="4">
    <source>
        <dbReference type="ARBA" id="ARBA00022679"/>
    </source>
</evidence>
<gene>
    <name evidence="11" type="ORF">1980</name>
</gene>
<organism evidence="11 12">
    <name type="scientific">Syntrophomonas zehnderi OL-4</name>
    <dbReference type="NCBI Taxonomy" id="690567"/>
    <lineage>
        <taxon>Bacteria</taxon>
        <taxon>Bacillati</taxon>
        <taxon>Bacillota</taxon>
        <taxon>Clostridia</taxon>
        <taxon>Eubacteriales</taxon>
        <taxon>Syntrophomonadaceae</taxon>
        <taxon>Syntrophomonas</taxon>
    </lineage>
</organism>
<accession>A0A0E4GEB6</accession>
<reference evidence="11 12" key="1">
    <citation type="submission" date="2015-03" db="EMBL/GenBank/DDBJ databases">
        <authorList>
            <person name="Murphy D."/>
        </authorList>
    </citation>
    <scope>NUCLEOTIDE SEQUENCE [LARGE SCALE GENOMIC DNA]</scope>
    <source>
        <strain evidence="11 12">OL-4</strain>
    </source>
</reference>
<dbReference type="PANTHER" id="PTHR13285:SF23">
    <property type="entry name" value="TEICHOIC ACID D-ALANYLTRANSFERASE"/>
    <property type="match status" value="1"/>
</dbReference>
<evidence type="ECO:0000256" key="5">
    <source>
        <dbReference type="ARBA" id="ARBA00022692"/>
    </source>
</evidence>
<keyword evidence="5 10" id="KW-0812">Transmembrane</keyword>
<feature type="transmembrane region" description="Helical" evidence="10">
    <location>
        <begin position="241"/>
        <end position="261"/>
    </location>
</feature>
<dbReference type="RefSeq" id="WP_052729714.1">
    <property type="nucleotide sequence ID" value="NZ_CGIH01000032.1"/>
</dbReference>
<feature type="transmembrane region" description="Helical" evidence="10">
    <location>
        <begin position="401"/>
        <end position="420"/>
    </location>
</feature>
<feature type="transmembrane region" description="Helical" evidence="10">
    <location>
        <begin position="29"/>
        <end position="60"/>
    </location>
</feature>
<keyword evidence="8 9" id="KW-0012">Acyltransferase</keyword>
<evidence type="ECO:0000256" key="8">
    <source>
        <dbReference type="ARBA" id="ARBA00023315"/>
    </source>
</evidence>
<dbReference type="InterPro" id="IPR028362">
    <property type="entry name" value="AlgI"/>
</dbReference>
<dbReference type="PIRSF" id="PIRSF016636">
    <property type="entry name" value="AlgI_DltB"/>
    <property type="match status" value="1"/>
</dbReference>
<evidence type="ECO:0000256" key="2">
    <source>
        <dbReference type="ARBA" id="ARBA00010323"/>
    </source>
</evidence>
<dbReference type="InterPro" id="IPR004299">
    <property type="entry name" value="MBOAT_fam"/>
</dbReference>
<evidence type="ECO:0000256" key="1">
    <source>
        <dbReference type="ARBA" id="ARBA00004651"/>
    </source>
</evidence>
<dbReference type="InterPro" id="IPR051085">
    <property type="entry name" value="MB_O-acyltransferase"/>
</dbReference>
<comment type="similarity">
    <text evidence="2 9">Belongs to the membrane-bound acyltransferase family.</text>
</comment>
<dbReference type="Proteomes" id="UP000045545">
    <property type="component" value="Unassembled WGS sequence"/>
</dbReference>
<keyword evidence="3 9" id="KW-1003">Cell membrane</keyword>